<evidence type="ECO:0000313" key="4">
    <source>
        <dbReference type="Proteomes" id="UP000275395"/>
    </source>
</evidence>
<protein>
    <submittedName>
        <fullName evidence="3">Uncharacterized protein</fullName>
    </submittedName>
</protein>
<dbReference type="AlphaFoldDB" id="A0A3L6ZLL5"/>
<dbReference type="Proteomes" id="UP000275395">
    <property type="component" value="Unassembled WGS sequence"/>
</dbReference>
<proteinExistence type="predicted"/>
<evidence type="ECO:0000256" key="1">
    <source>
        <dbReference type="SAM" id="Coils"/>
    </source>
</evidence>
<organism evidence="3 4">
    <name type="scientific">Mycetocola reblochoni</name>
    <dbReference type="NCBI Taxonomy" id="331618"/>
    <lineage>
        <taxon>Bacteria</taxon>
        <taxon>Bacillati</taxon>
        <taxon>Actinomycetota</taxon>
        <taxon>Actinomycetes</taxon>
        <taxon>Micrococcales</taxon>
        <taxon>Microbacteriaceae</taxon>
        <taxon>Mycetocola</taxon>
    </lineage>
</organism>
<accession>A0A3L6ZLL5</accession>
<evidence type="ECO:0000256" key="2">
    <source>
        <dbReference type="SAM" id="MobiDB-lite"/>
    </source>
</evidence>
<keyword evidence="1" id="KW-0175">Coiled coil</keyword>
<feature type="region of interest" description="Disordered" evidence="2">
    <location>
        <begin position="1"/>
        <end position="20"/>
    </location>
</feature>
<name>A0A3L6ZLL5_9MICO</name>
<sequence length="382" mass="43790">MPAQRTPQKRRDRPQKPSVTERFIDELIDAGPAGVEMPMDKIHLLRRRVADAERAGRIPDGMRIAVRPFRREEEHGARVRMERLPNWFVLAQRSRRRGVVEHTTSAVELDGSERFQVEGAPRERALRLVDALVEGGASEGVAVSAALGVRIDDGRRYNEVHRDELVFAVEPDEVKAWFVQKTLQVKHEPTVRELARARQGYLFPDFDDVPDENLTFMVDGRSGIMWAGSWTDSDEQHLEQMIPRILEEVLFRLDAAVALREAERRREEAQLRALKVRREAWDRAREDAVAAFRRQFLVTQMLDQAAAWQQAALLQRYADAVRHQAQSLEDRENSDALEWTSQIEAHADRVNPLPNSAATPTPPEPTMKDLEPFMGKHGPYRP</sequence>
<dbReference type="EMBL" id="RCUW01000007">
    <property type="protein sequence ID" value="RLP68723.1"/>
    <property type="molecule type" value="Genomic_DNA"/>
</dbReference>
<evidence type="ECO:0000313" key="3">
    <source>
        <dbReference type="EMBL" id="RLP68723.1"/>
    </source>
</evidence>
<gene>
    <name evidence="3" type="ORF">D9V30_09170</name>
</gene>
<feature type="region of interest" description="Disordered" evidence="2">
    <location>
        <begin position="344"/>
        <end position="382"/>
    </location>
</feature>
<reference evidence="3 4" key="1">
    <citation type="submission" date="2018-10" db="EMBL/GenBank/DDBJ databases">
        <authorList>
            <person name="Li J."/>
        </authorList>
    </citation>
    <scope>NUCLEOTIDE SEQUENCE [LARGE SCALE GENOMIC DNA]</scope>
    <source>
        <strain evidence="3 4">JCM 30549</strain>
    </source>
</reference>
<feature type="coiled-coil region" evidence="1">
    <location>
        <begin position="252"/>
        <end position="279"/>
    </location>
</feature>
<comment type="caution">
    <text evidence="3">The sequence shown here is derived from an EMBL/GenBank/DDBJ whole genome shotgun (WGS) entry which is preliminary data.</text>
</comment>